<dbReference type="RefSeq" id="WP_099471163.1">
    <property type="nucleotide sequence ID" value="NZ_CP041025.1"/>
</dbReference>
<dbReference type="OrthoDB" id="9963006at2"/>
<protein>
    <recommendedName>
        <fullName evidence="5">Argininosuccinate lyase</fullName>
    </recommendedName>
</protein>
<gene>
    <name evidence="3" type="ORF">CRD36_02495</name>
</gene>
<evidence type="ECO:0008006" key="5">
    <source>
        <dbReference type="Google" id="ProtNLM"/>
    </source>
</evidence>
<keyword evidence="4" id="KW-1185">Reference proteome</keyword>
<name>A0A2G4YTL1_9PROT</name>
<sequence length="72" mass="7858">MRKNITFSLLMAGLCLTLTTGCAGNDEYIFEHGPAGPNTERTLESLPKGLQPDKVKASHTEDTLEPQPETKN</sequence>
<accession>A0A2G4YTL1</accession>
<dbReference type="PROSITE" id="PS51257">
    <property type="entry name" value="PROKAR_LIPOPROTEIN"/>
    <property type="match status" value="1"/>
</dbReference>
<feature type="compositionally biased region" description="Basic and acidic residues" evidence="1">
    <location>
        <begin position="51"/>
        <end position="72"/>
    </location>
</feature>
<evidence type="ECO:0000313" key="4">
    <source>
        <dbReference type="Proteomes" id="UP000229730"/>
    </source>
</evidence>
<keyword evidence="2" id="KW-0732">Signal</keyword>
<dbReference type="EMBL" id="PDEM01000009">
    <property type="protein sequence ID" value="PHZ85580.1"/>
    <property type="molecule type" value="Genomic_DNA"/>
</dbReference>
<dbReference type="AlphaFoldDB" id="A0A2G4YTL1"/>
<feature type="chain" id="PRO_5013767708" description="Argininosuccinate lyase" evidence="2">
    <location>
        <begin position="24"/>
        <end position="72"/>
    </location>
</feature>
<evidence type="ECO:0000256" key="2">
    <source>
        <dbReference type="SAM" id="SignalP"/>
    </source>
</evidence>
<proteinExistence type="predicted"/>
<comment type="caution">
    <text evidence="3">The sequence shown here is derived from an EMBL/GenBank/DDBJ whole genome shotgun (WGS) entry which is preliminary data.</text>
</comment>
<evidence type="ECO:0000313" key="3">
    <source>
        <dbReference type="EMBL" id="PHZ85580.1"/>
    </source>
</evidence>
<organism evidence="3 4">
    <name type="scientific">Paremcibacter congregatus</name>
    <dbReference type="NCBI Taxonomy" id="2043170"/>
    <lineage>
        <taxon>Bacteria</taxon>
        <taxon>Pseudomonadati</taxon>
        <taxon>Pseudomonadota</taxon>
        <taxon>Alphaproteobacteria</taxon>
        <taxon>Emcibacterales</taxon>
        <taxon>Emcibacteraceae</taxon>
        <taxon>Paremcibacter</taxon>
    </lineage>
</organism>
<feature type="signal peptide" evidence="2">
    <location>
        <begin position="1"/>
        <end position="23"/>
    </location>
</feature>
<dbReference type="InParanoid" id="A0A2G4YTL1"/>
<evidence type="ECO:0000256" key="1">
    <source>
        <dbReference type="SAM" id="MobiDB-lite"/>
    </source>
</evidence>
<feature type="region of interest" description="Disordered" evidence="1">
    <location>
        <begin position="33"/>
        <end position="72"/>
    </location>
</feature>
<reference evidence="3 4" key="1">
    <citation type="submission" date="2017-10" db="EMBL/GenBank/DDBJ databases">
        <title>Frigbacter circumglobatus gen. nov. sp. nov., isolated from sediment cultured in situ.</title>
        <authorList>
            <person name="Zhao Z."/>
        </authorList>
    </citation>
    <scope>NUCLEOTIDE SEQUENCE [LARGE SCALE GENOMIC DNA]</scope>
    <source>
        <strain evidence="3 4">ZYL</strain>
    </source>
</reference>
<dbReference type="Proteomes" id="UP000229730">
    <property type="component" value="Unassembled WGS sequence"/>
</dbReference>